<dbReference type="Proteomes" id="UP000826195">
    <property type="component" value="Unassembled WGS sequence"/>
</dbReference>
<dbReference type="EMBL" id="JAHXZJ010002237">
    <property type="protein sequence ID" value="KAH0545713.1"/>
    <property type="molecule type" value="Genomic_DNA"/>
</dbReference>
<evidence type="ECO:0000256" key="1">
    <source>
        <dbReference type="SAM" id="MobiDB-lite"/>
    </source>
</evidence>
<comment type="caution">
    <text evidence="2">The sequence shown here is derived from an EMBL/GenBank/DDBJ whole genome shotgun (WGS) entry which is preliminary data.</text>
</comment>
<name>A0AAV7HNJ2_COTGL</name>
<protein>
    <submittedName>
        <fullName evidence="2">Uncharacterized protein</fullName>
    </submittedName>
</protein>
<feature type="region of interest" description="Disordered" evidence="1">
    <location>
        <begin position="54"/>
        <end position="96"/>
    </location>
</feature>
<dbReference type="AlphaFoldDB" id="A0AAV7HNJ2"/>
<accession>A0AAV7HNJ2</accession>
<evidence type="ECO:0000313" key="3">
    <source>
        <dbReference type="Proteomes" id="UP000826195"/>
    </source>
</evidence>
<feature type="compositionally biased region" description="Acidic residues" evidence="1">
    <location>
        <begin position="58"/>
        <end position="70"/>
    </location>
</feature>
<evidence type="ECO:0000313" key="2">
    <source>
        <dbReference type="EMBL" id="KAH0545713.1"/>
    </source>
</evidence>
<organism evidence="2 3">
    <name type="scientific">Cotesia glomerata</name>
    <name type="common">Lepidopteran parasitic wasp</name>
    <name type="synonym">Apanteles glomeratus</name>
    <dbReference type="NCBI Taxonomy" id="32391"/>
    <lineage>
        <taxon>Eukaryota</taxon>
        <taxon>Metazoa</taxon>
        <taxon>Ecdysozoa</taxon>
        <taxon>Arthropoda</taxon>
        <taxon>Hexapoda</taxon>
        <taxon>Insecta</taxon>
        <taxon>Pterygota</taxon>
        <taxon>Neoptera</taxon>
        <taxon>Endopterygota</taxon>
        <taxon>Hymenoptera</taxon>
        <taxon>Apocrita</taxon>
        <taxon>Ichneumonoidea</taxon>
        <taxon>Braconidae</taxon>
        <taxon>Microgastrinae</taxon>
        <taxon>Cotesia</taxon>
    </lineage>
</organism>
<feature type="compositionally biased region" description="Low complexity" evidence="1">
    <location>
        <begin position="172"/>
        <end position="186"/>
    </location>
</feature>
<reference evidence="2 3" key="1">
    <citation type="journal article" date="2021" name="J. Hered.">
        <title>A chromosome-level genome assembly of the parasitoid wasp, Cotesia glomerata (Hymenoptera: Braconidae).</title>
        <authorList>
            <person name="Pinto B.J."/>
            <person name="Weis J.J."/>
            <person name="Gamble T."/>
            <person name="Ode P.J."/>
            <person name="Paul R."/>
            <person name="Zaspel J.M."/>
        </authorList>
    </citation>
    <scope>NUCLEOTIDE SEQUENCE [LARGE SCALE GENOMIC DNA]</scope>
    <source>
        <strain evidence="2">CgM1</strain>
    </source>
</reference>
<feature type="region of interest" description="Disordered" evidence="1">
    <location>
        <begin position="168"/>
        <end position="216"/>
    </location>
</feature>
<sequence length="264" mass="28627">MYGFRCAYFDVGVIFSIFSSSIETCRAHLFAEGDTLLPGHLQPDSELVLLSISSHQEEESDPDQDEESGEELPQQPLQNNTHLSENTSGNIGGAPLPVPSHIGNFLNPHFLSKLKQEPSEVDMMNSKSNLDAIHAAMTNGYPGFPFPAPFLQLQHLNPGQNRDAAAGNALVSSASSHSSESSQSSSRNNNDPRDNGQSNMNNNNSANSGQQPSSWSFEEQFKQTVGIKGVIIILGLLKIPGYKLIESLALESVVCNGRTKTEKE</sequence>
<gene>
    <name evidence="2" type="ORF">KQX54_002540</name>
</gene>
<feature type="compositionally biased region" description="Low complexity" evidence="1">
    <location>
        <begin position="195"/>
        <end position="214"/>
    </location>
</feature>
<keyword evidence="3" id="KW-1185">Reference proteome</keyword>
<feature type="compositionally biased region" description="Polar residues" evidence="1">
    <location>
        <begin position="75"/>
        <end position="89"/>
    </location>
</feature>
<proteinExistence type="predicted"/>